<dbReference type="InterPro" id="IPR001789">
    <property type="entry name" value="Sig_transdc_resp-reg_receiver"/>
</dbReference>
<dbReference type="Gene3D" id="3.30.450.20">
    <property type="entry name" value="PAS domain"/>
    <property type="match status" value="1"/>
</dbReference>
<keyword evidence="11" id="KW-0131">Cell cycle</keyword>
<dbReference type="InterPro" id="IPR005467">
    <property type="entry name" value="His_kinase_dom"/>
</dbReference>
<dbReference type="InterPro" id="IPR011006">
    <property type="entry name" value="CheY-like_superfamily"/>
</dbReference>
<dbReference type="SUPFAM" id="SSF55874">
    <property type="entry name" value="ATPase domain of HSP90 chaperone/DNA topoisomerase II/histidine kinase"/>
    <property type="match status" value="1"/>
</dbReference>
<dbReference type="Proteomes" id="UP000317178">
    <property type="component" value="Chromosome"/>
</dbReference>
<evidence type="ECO:0000256" key="6">
    <source>
        <dbReference type="ARBA" id="ARBA00022741"/>
    </source>
</evidence>
<dbReference type="GO" id="GO:0000155">
    <property type="term" value="F:phosphorelay sensor kinase activity"/>
    <property type="evidence" value="ECO:0007669"/>
    <property type="project" value="InterPro"/>
</dbReference>
<dbReference type="SUPFAM" id="SSF55785">
    <property type="entry name" value="PYP-like sensor domain (PAS domain)"/>
    <property type="match status" value="1"/>
</dbReference>
<feature type="domain" description="Response regulatory" evidence="16">
    <location>
        <begin position="643"/>
        <end position="762"/>
    </location>
</feature>
<evidence type="ECO:0000256" key="11">
    <source>
        <dbReference type="ARBA" id="ARBA00023306"/>
    </source>
</evidence>
<evidence type="ECO:0000259" key="15">
    <source>
        <dbReference type="PROSITE" id="PS50109"/>
    </source>
</evidence>
<dbReference type="SMART" id="SM00388">
    <property type="entry name" value="HisKA"/>
    <property type="match status" value="1"/>
</dbReference>
<evidence type="ECO:0000313" key="18">
    <source>
        <dbReference type="EMBL" id="QDU82771.1"/>
    </source>
</evidence>
<dbReference type="InterPro" id="IPR036097">
    <property type="entry name" value="HisK_dim/P_sf"/>
</dbReference>
<keyword evidence="6" id="KW-0547">Nucleotide-binding</keyword>
<accession>A0A518CU74</accession>
<feature type="transmembrane region" description="Helical" evidence="14">
    <location>
        <begin position="86"/>
        <end position="106"/>
    </location>
</feature>
<protein>
    <recommendedName>
        <fullName evidence="3">histidine kinase</fullName>
        <ecNumber evidence="3">2.7.13.3</ecNumber>
    </recommendedName>
</protein>
<dbReference type="InterPro" id="IPR013656">
    <property type="entry name" value="PAS_4"/>
</dbReference>
<dbReference type="PANTHER" id="PTHR45339">
    <property type="entry name" value="HYBRID SIGNAL TRANSDUCTION HISTIDINE KINASE J"/>
    <property type="match status" value="1"/>
</dbReference>
<dbReference type="NCBIfam" id="TIGR00229">
    <property type="entry name" value="sensory_box"/>
    <property type="match status" value="1"/>
</dbReference>
<feature type="transmembrane region" description="Helical" evidence="14">
    <location>
        <begin position="55"/>
        <end position="74"/>
    </location>
</feature>
<dbReference type="PROSITE" id="PS50109">
    <property type="entry name" value="HIS_KIN"/>
    <property type="match status" value="1"/>
</dbReference>
<dbReference type="SMART" id="SM00091">
    <property type="entry name" value="PAS"/>
    <property type="match status" value="1"/>
</dbReference>
<dbReference type="CDD" id="cd17546">
    <property type="entry name" value="REC_hyHK_CKI1_RcsC-like"/>
    <property type="match status" value="1"/>
</dbReference>
<dbReference type="SUPFAM" id="SSF52172">
    <property type="entry name" value="CheY-like"/>
    <property type="match status" value="1"/>
</dbReference>
<evidence type="ECO:0000259" key="16">
    <source>
        <dbReference type="PROSITE" id="PS50110"/>
    </source>
</evidence>
<evidence type="ECO:0000256" key="5">
    <source>
        <dbReference type="ARBA" id="ARBA00022679"/>
    </source>
</evidence>
<dbReference type="CDD" id="cd16922">
    <property type="entry name" value="HATPase_EvgS-ArcB-TorS-like"/>
    <property type="match status" value="1"/>
</dbReference>
<dbReference type="KEGG" id="plon:Pla110_45330"/>
<reference evidence="18 19" key="1">
    <citation type="submission" date="2019-02" db="EMBL/GenBank/DDBJ databases">
        <title>Deep-cultivation of Planctomycetes and their phenomic and genomic characterization uncovers novel biology.</title>
        <authorList>
            <person name="Wiegand S."/>
            <person name="Jogler M."/>
            <person name="Boedeker C."/>
            <person name="Pinto D."/>
            <person name="Vollmers J."/>
            <person name="Rivas-Marin E."/>
            <person name="Kohn T."/>
            <person name="Peeters S.H."/>
            <person name="Heuer A."/>
            <person name="Rast P."/>
            <person name="Oberbeckmann S."/>
            <person name="Bunk B."/>
            <person name="Jeske O."/>
            <person name="Meyerdierks A."/>
            <person name="Storesund J.E."/>
            <person name="Kallscheuer N."/>
            <person name="Luecker S."/>
            <person name="Lage O.M."/>
            <person name="Pohl T."/>
            <person name="Merkel B.J."/>
            <person name="Hornburger P."/>
            <person name="Mueller R.-W."/>
            <person name="Bruemmer F."/>
            <person name="Labrenz M."/>
            <person name="Spormann A.M."/>
            <person name="Op den Camp H."/>
            <person name="Overmann J."/>
            <person name="Amann R."/>
            <person name="Jetten M.S.M."/>
            <person name="Mascher T."/>
            <person name="Medema M.H."/>
            <person name="Devos D.P."/>
            <person name="Kaster A.-K."/>
            <person name="Ovreas L."/>
            <person name="Rohde M."/>
            <person name="Galperin M.Y."/>
            <person name="Jogler C."/>
        </authorList>
    </citation>
    <scope>NUCLEOTIDE SEQUENCE [LARGE SCALE GENOMIC DNA]</scope>
    <source>
        <strain evidence="18 19">Pla110</strain>
    </source>
</reference>
<dbReference type="InterPro" id="IPR003594">
    <property type="entry name" value="HATPase_dom"/>
</dbReference>
<dbReference type="InterPro" id="IPR000700">
    <property type="entry name" value="PAS-assoc_C"/>
</dbReference>
<dbReference type="Pfam" id="PF08448">
    <property type="entry name" value="PAS_4"/>
    <property type="match status" value="1"/>
</dbReference>
<keyword evidence="9" id="KW-0902">Two-component regulatory system</keyword>
<feature type="coiled-coil region" evidence="13">
    <location>
        <begin position="322"/>
        <end position="377"/>
    </location>
</feature>
<evidence type="ECO:0000256" key="10">
    <source>
        <dbReference type="ARBA" id="ARBA00023136"/>
    </source>
</evidence>
<feature type="transmembrane region" description="Helical" evidence="14">
    <location>
        <begin position="30"/>
        <end position="48"/>
    </location>
</feature>
<dbReference type="OrthoDB" id="9790669at2"/>
<dbReference type="PANTHER" id="PTHR45339:SF1">
    <property type="entry name" value="HYBRID SIGNAL TRANSDUCTION HISTIDINE KINASE J"/>
    <property type="match status" value="1"/>
</dbReference>
<keyword evidence="10 14" id="KW-0472">Membrane</keyword>
<dbReference type="Pfam" id="PF00072">
    <property type="entry name" value="Response_reg"/>
    <property type="match status" value="1"/>
</dbReference>
<dbReference type="RefSeq" id="WP_144999240.1">
    <property type="nucleotide sequence ID" value="NZ_CP036281.1"/>
</dbReference>
<proteinExistence type="predicted"/>
<dbReference type="GO" id="GO:0016020">
    <property type="term" value="C:membrane"/>
    <property type="evidence" value="ECO:0007669"/>
    <property type="project" value="UniProtKB-SubCell"/>
</dbReference>
<dbReference type="SMART" id="SM00448">
    <property type="entry name" value="REC"/>
    <property type="match status" value="1"/>
</dbReference>
<dbReference type="Gene3D" id="3.40.50.2300">
    <property type="match status" value="1"/>
</dbReference>
<keyword evidence="5 18" id="KW-0808">Transferase</keyword>
<comment type="subcellular location">
    <subcellularLocation>
        <location evidence="2">Membrane</location>
    </subcellularLocation>
</comment>
<feature type="transmembrane region" description="Helical" evidence="14">
    <location>
        <begin position="127"/>
        <end position="148"/>
    </location>
</feature>
<dbReference type="InterPro" id="IPR035965">
    <property type="entry name" value="PAS-like_dom_sf"/>
</dbReference>
<comment type="catalytic activity">
    <reaction evidence="1">
        <text>ATP + protein L-histidine = ADP + protein N-phospho-L-histidine.</text>
        <dbReference type="EC" id="2.7.13.3"/>
    </reaction>
</comment>
<keyword evidence="14" id="KW-0812">Transmembrane</keyword>
<keyword evidence="13" id="KW-0175">Coiled coil</keyword>
<dbReference type="Pfam" id="PF02518">
    <property type="entry name" value="HATPase_c"/>
    <property type="match status" value="1"/>
</dbReference>
<dbReference type="Gene3D" id="3.30.565.10">
    <property type="entry name" value="Histidine kinase-like ATPase, C-terminal domain"/>
    <property type="match status" value="1"/>
</dbReference>
<name>A0A518CU74_9PLAN</name>
<evidence type="ECO:0000313" key="19">
    <source>
        <dbReference type="Proteomes" id="UP000317178"/>
    </source>
</evidence>
<keyword evidence="14" id="KW-1133">Transmembrane helix</keyword>
<evidence type="ECO:0000256" key="2">
    <source>
        <dbReference type="ARBA" id="ARBA00004370"/>
    </source>
</evidence>
<dbReference type="CDD" id="cd00082">
    <property type="entry name" value="HisKA"/>
    <property type="match status" value="1"/>
</dbReference>
<dbReference type="EMBL" id="CP036281">
    <property type="protein sequence ID" value="QDU82771.1"/>
    <property type="molecule type" value="Genomic_DNA"/>
</dbReference>
<dbReference type="CDD" id="cd00130">
    <property type="entry name" value="PAS"/>
    <property type="match status" value="1"/>
</dbReference>
<keyword evidence="7 18" id="KW-0418">Kinase</keyword>
<evidence type="ECO:0000256" key="8">
    <source>
        <dbReference type="ARBA" id="ARBA00022840"/>
    </source>
</evidence>
<dbReference type="InterPro" id="IPR036890">
    <property type="entry name" value="HATPase_C_sf"/>
</dbReference>
<dbReference type="Gene3D" id="1.10.287.130">
    <property type="match status" value="1"/>
</dbReference>
<keyword evidence="8" id="KW-0067">ATP-binding</keyword>
<feature type="domain" description="PAC" evidence="17">
    <location>
        <begin position="281"/>
        <end position="331"/>
    </location>
</feature>
<evidence type="ECO:0000256" key="13">
    <source>
        <dbReference type="SAM" id="Coils"/>
    </source>
</evidence>
<feature type="modified residue" description="4-aspartylphosphate" evidence="12">
    <location>
        <position position="697"/>
    </location>
</feature>
<dbReference type="FunFam" id="1.10.287.130:FF:000038">
    <property type="entry name" value="Sensory transduction histidine kinase"/>
    <property type="match status" value="1"/>
</dbReference>
<evidence type="ECO:0000259" key="17">
    <source>
        <dbReference type="PROSITE" id="PS50113"/>
    </source>
</evidence>
<dbReference type="InterPro" id="IPR003661">
    <property type="entry name" value="HisK_dim/P_dom"/>
</dbReference>
<evidence type="ECO:0000256" key="4">
    <source>
        <dbReference type="ARBA" id="ARBA00022553"/>
    </source>
</evidence>
<dbReference type="EC" id="2.7.13.3" evidence="3"/>
<dbReference type="AlphaFoldDB" id="A0A518CU74"/>
<feature type="transmembrane region" description="Helical" evidence="14">
    <location>
        <begin position="160"/>
        <end position="178"/>
    </location>
</feature>
<evidence type="ECO:0000256" key="12">
    <source>
        <dbReference type="PROSITE-ProRule" id="PRU00169"/>
    </source>
</evidence>
<dbReference type="SUPFAM" id="SSF47384">
    <property type="entry name" value="Homodimeric domain of signal transducing histidine kinase"/>
    <property type="match status" value="1"/>
</dbReference>
<dbReference type="PROSITE" id="PS50110">
    <property type="entry name" value="RESPONSE_REGULATORY"/>
    <property type="match status" value="1"/>
</dbReference>
<evidence type="ECO:0000256" key="14">
    <source>
        <dbReference type="SAM" id="Phobius"/>
    </source>
</evidence>
<dbReference type="GO" id="GO:0005524">
    <property type="term" value="F:ATP binding"/>
    <property type="evidence" value="ECO:0007669"/>
    <property type="project" value="UniProtKB-KW"/>
</dbReference>
<evidence type="ECO:0000256" key="7">
    <source>
        <dbReference type="ARBA" id="ARBA00022777"/>
    </source>
</evidence>
<dbReference type="PRINTS" id="PR00344">
    <property type="entry name" value="BCTRLSENSOR"/>
</dbReference>
<keyword evidence="4 12" id="KW-0597">Phosphoprotein</keyword>
<keyword evidence="19" id="KW-1185">Reference proteome</keyword>
<feature type="domain" description="Histidine kinase" evidence="15">
    <location>
        <begin position="377"/>
        <end position="596"/>
    </location>
</feature>
<dbReference type="Pfam" id="PF00512">
    <property type="entry name" value="HisKA"/>
    <property type="match status" value="1"/>
</dbReference>
<dbReference type="PROSITE" id="PS50113">
    <property type="entry name" value="PAC"/>
    <property type="match status" value="1"/>
</dbReference>
<evidence type="ECO:0000256" key="1">
    <source>
        <dbReference type="ARBA" id="ARBA00000085"/>
    </source>
</evidence>
<evidence type="ECO:0000256" key="9">
    <source>
        <dbReference type="ARBA" id="ARBA00023012"/>
    </source>
</evidence>
<gene>
    <name evidence="18" type="primary">luxQ_6</name>
    <name evidence="18" type="ORF">Pla110_45330</name>
</gene>
<dbReference type="InterPro" id="IPR004358">
    <property type="entry name" value="Sig_transdc_His_kin-like_C"/>
</dbReference>
<dbReference type="FunFam" id="3.30.565.10:FF:000010">
    <property type="entry name" value="Sensor histidine kinase RcsC"/>
    <property type="match status" value="1"/>
</dbReference>
<sequence length="777" mass="87209">MLNTTTSEESVANESASSVNDFVISILRPLAGYFSLFFLALTGYYCFALPARGNMLTVAAASTSLLMLTIWFLSVSTRFQNRSAHLKLSLCMLQILTFLIISENYYHSTLADVLNPLAMVGIGSLYLSRKWLVGTLASYFLIFFYIHLDLSPENLLDEHAIILLCSAGVSLFVNFIRMKSFHELNETRAHEAAQKVEMEQILQDLQRREELFRMLGQSLPIGIFKTDDKGRCTFSNNRWQSISQIPFSQMMNAHWCDAIHKSERQKAHDAWTRTTLSGERFSSLFRLNDLKGKKRWGMLSINPVCSDQGVLYFGAVEDVTESKLAEEELKTYAEDLQTAKEADERNAQQLVKVVEELEEAKQRAEASTRAKSEFLANMSHEIRTPMTAIIGYSNILLEEYEDNRELSEALSIINRNGEFLLQIINDILDISKIEAGKLQVENIVCRPIELIEEVFSLMEGRAKDQNIPLLVEYIGTIPELIHSDPVRLRQILFNLLSNAIKFTKEGFVKLRVSFLPEVEQLVFEVIDSGIGMNSNQVANLFQPFSQADQSTTRKYGGTGLGLTISRRLAEMLNGKLTAASEPGKGSTFTATIGVHGVNDSCMVNPVSFKAIESTTSTSTEMALPPKQVAPVAEIASTSQKETRILLAEDGKDNQRLISMLLKKAGMEITVVENGQLAVEEAMEKEADRRPYDVILMDMQMPVMDGYTATSTLRQLGYQRPIVALTAHAMSSDRQKCISAGTDDFETKPINRKRLVDVIERAQQKYLQESTKDHALHS</sequence>
<dbReference type="InterPro" id="IPR000014">
    <property type="entry name" value="PAS"/>
</dbReference>
<evidence type="ECO:0000256" key="3">
    <source>
        <dbReference type="ARBA" id="ARBA00012438"/>
    </source>
</evidence>
<dbReference type="SMART" id="SM00387">
    <property type="entry name" value="HATPase_c"/>
    <property type="match status" value="1"/>
</dbReference>
<organism evidence="18 19">
    <name type="scientific">Polystyrenella longa</name>
    <dbReference type="NCBI Taxonomy" id="2528007"/>
    <lineage>
        <taxon>Bacteria</taxon>
        <taxon>Pseudomonadati</taxon>
        <taxon>Planctomycetota</taxon>
        <taxon>Planctomycetia</taxon>
        <taxon>Planctomycetales</taxon>
        <taxon>Planctomycetaceae</taxon>
        <taxon>Polystyrenella</taxon>
    </lineage>
</organism>